<dbReference type="InterPro" id="IPR005135">
    <property type="entry name" value="Endo/exonuclease/phosphatase"/>
</dbReference>
<protein>
    <recommendedName>
        <fullName evidence="11">Endonuclease/exonuclease/phosphatase domain-containing protein</fullName>
    </recommendedName>
</protein>
<comment type="cofactor">
    <cofactor evidence="2">
        <name>Mg(2+)</name>
        <dbReference type="ChEBI" id="CHEBI:18420"/>
    </cofactor>
</comment>
<accession>A0A9P4QPG2</accession>
<evidence type="ECO:0000256" key="7">
    <source>
        <dbReference type="ARBA" id="ARBA00022801"/>
    </source>
</evidence>
<evidence type="ECO:0000256" key="9">
    <source>
        <dbReference type="ARBA" id="ARBA00023204"/>
    </source>
</evidence>
<keyword evidence="9" id="KW-0234">DNA repair</keyword>
<dbReference type="CDD" id="cd09080">
    <property type="entry name" value="TDP2"/>
    <property type="match status" value="1"/>
</dbReference>
<keyword evidence="4" id="KW-0540">Nuclease</keyword>
<evidence type="ECO:0000313" key="13">
    <source>
        <dbReference type="Proteomes" id="UP000799444"/>
    </source>
</evidence>
<evidence type="ECO:0000256" key="10">
    <source>
        <dbReference type="ARBA" id="ARBA00023242"/>
    </source>
</evidence>
<dbReference type="GO" id="GO:0003697">
    <property type="term" value="F:single-stranded DNA binding"/>
    <property type="evidence" value="ECO:0007669"/>
    <property type="project" value="TreeGrafter"/>
</dbReference>
<dbReference type="GO" id="GO:0004518">
    <property type="term" value="F:nuclease activity"/>
    <property type="evidence" value="ECO:0007669"/>
    <property type="project" value="UniProtKB-KW"/>
</dbReference>
<dbReference type="OrthoDB" id="9975959at2759"/>
<dbReference type="Proteomes" id="UP000799444">
    <property type="component" value="Unassembled WGS sequence"/>
</dbReference>
<name>A0A9P4QPG2_9PLEO</name>
<dbReference type="PANTHER" id="PTHR15822">
    <property type="entry name" value="TRAF AND TNF RECEPTOR-ASSOCIATED PROTEIN"/>
    <property type="match status" value="1"/>
</dbReference>
<dbReference type="Pfam" id="PF03372">
    <property type="entry name" value="Exo_endo_phos"/>
    <property type="match status" value="1"/>
</dbReference>
<dbReference type="InterPro" id="IPR051547">
    <property type="entry name" value="TDP2-like"/>
</dbReference>
<dbReference type="EMBL" id="ML996199">
    <property type="protein sequence ID" value="KAF2731253.1"/>
    <property type="molecule type" value="Genomic_DNA"/>
</dbReference>
<dbReference type="Gene3D" id="3.60.10.10">
    <property type="entry name" value="Endonuclease/exonuclease/phosphatase"/>
    <property type="match status" value="1"/>
</dbReference>
<dbReference type="GO" id="GO:0005737">
    <property type="term" value="C:cytoplasm"/>
    <property type="evidence" value="ECO:0007669"/>
    <property type="project" value="TreeGrafter"/>
</dbReference>
<dbReference type="GO" id="GO:0006302">
    <property type="term" value="P:double-strand break repair"/>
    <property type="evidence" value="ECO:0007669"/>
    <property type="project" value="TreeGrafter"/>
</dbReference>
<feature type="domain" description="Endonuclease/exonuclease/phosphatase" evidence="11">
    <location>
        <begin position="50"/>
        <end position="290"/>
    </location>
</feature>
<keyword evidence="13" id="KW-1185">Reference proteome</keyword>
<evidence type="ECO:0000313" key="12">
    <source>
        <dbReference type="EMBL" id="KAF2731253.1"/>
    </source>
</evidence>
<evidence type="ECO:0000256" key="8">
    <source>
        <dbReference type="ARBA" id="ARBA00022842"/>
    </source>
</evidence>
<evidence type="ECO:0000256" key="4">
    <source>
        <dbReference type="ARBA" id="ARBA00022722"/>
    </source>
</evidence>
<keyword evidence="7" id="KW-0378">Hydrolase</keyword>
<keyword evidence="10" id="KW-0539">Nucleus</keyword>
<dbReference type="InterPro" id="IPR036691">
    <property type="entry name" value="Endo/exonu/phosph_ase_sf"/>
</dbReference>
<keyword evidence="8" id="KW-0460">Magnesium</keyword>
<gene>
    <name evidence="12" type="ORF">EJ04DRAFT_443408</name>
</gene>
<keyword evidence="5" id="KW-0479">Metal-binding</keyword>
<evidence type="ECO:0000256" key="3">
    <source>
        <dbReference type="ARBA" id="ARBA00004322"/>
    </source>
</evidence>
<evidence type="ECO:0000256" key="1">
    <source>
        <dbReference type="ARBA" id="ARBA00001936"/>
    </source>
</evidence>
<organism evidence="12 13">
    <name type="scientific">Polyplosphaeria fusca</name>
    <dbReference type="NCBI Taxonomy" id="682080"/>
    <lineage>
        <taxon>Eukaryota</taxon>
        <taxon>Fungi</taxon>
        <taxon>Dikarya</taxon>
        <taxon>Ascomycota</taxon>
        <taxon>Pezizomycotina</taxon>
        <taxon>Dothideomycetes</taxon>
        <taxon>Pleosporomycetidae</taxon>
        <taxon>Pleosporales</taxon>
        <taxon>Tetraplosphaeriaceae</taxon>
        <taxon>Polyplosphaeria</taxon>
    </lineage>
</organism>
<evidence type="ECO:0000259" key="11">
    <source>
        <dbReference type="Pfam" id="PF03372"/>
    </source>
</evidence>
<dbReference type="GO" id="GO:0070260">
    <property type="term" value="F:5'-tyrosyl-DNA phosphodiesterase activity"/>
    <property type="evidence" value="ECO:0007669"/>
    <property type="project" value="TreeGrafter"/>
</dbReference>
<evidence type="ECO:0000256" key="2">
    <source>
        <dbReference type="ARBA" id="ARBA00001946"/>
    </source>
</evidence>
<keyword evidence="6" id="KW-0227">DNA damage</keyword>
<dbReference type="SUPFAM" id="SSF56219">
    <property type="entry name" value="DNase I-like"/>
    <property type="match status" value="1"/>
</dbReference>
<dbReference type="AlphaFoldDB" id="A0A9P4QPG2"/>
<comment type="caution">
    <text evidence="12">The sequence shown here is derived from an EMBL/GenBank/DDBJ whole genome shotgun (WGS) entry which is preliminary data.</text>
</comment>
<sequence>MNSLLQKQLTYTPIPQTHFTFRNAVWEPSMSTMTAAPSKSSSHMTSLRLITWNIDFMAPYPTERMASALVYLEGLISSIPTTTATVIFLQEMQEAPNPRQLDQSATDLSQLRDASWVQQKFHITDLTPVNWDLSSYGTVTLVDKRLMIAGVSRLHFMSEYQRDALLVDIAISASRKILRLCNVHLDSMNGSMRPIQWKAAAHQLQNSEGDIYASILAGDCNANQPRDRTEPQENGFKDVYLELGGVEGDEHGMTWGFQCHAGAKWGRQRLDKVVCWGDIEPKSLERIGVGVKATADELVKKDLEHLEGMNFVTDHYGLMADFEIPAGLSC</sequence>
<proteinExistence type="predicted"/>
<comment type="subcellular location">
    <subcellularLocation>
        <location evidence="3">Nucleus</location>
        <location evidence="3">PML body</location>
    </subcellularLocation>
</comment>
<comment type="cofactor">
    <cofactor evidence="1">
        <name>Mn(2+)</name>
        <dbReference type="ChEBI" id="CHEBI:29035"/>
    </cofactor>
</comment>
<evidence type="ECO:0000256" key="6">
    <source>
        <dbReference type="ARBA" id="ARBA00022763"/>
    </source>
</evidence>
<dbReference type="GO" id="GO:0046872">
    <property type="term" value="F:metal ion binding"/>
    <property type="evidence" value="ECO:0007669"/>
    <property type="project" value="UniProtKB-KW"/>
</dbReference>
<evidence type="ECO:0000256" key="5">
    <source>
        <dbReference type="ARBA" id="ARBA00022723"/>
    </source>
</evidence>
<dbReference type="PANTHER" id="PTHR15822:SF4">
    <property type="entry name" value="TYROSYL-DNA PHOSPHODIESTERASE 2"/>
    <property type="match status" value="1"/>
</dbReference>
<reference evidence="12" key="1">
    <citation type="journal article" date="2020" name="Stud. Mycol.">
        <title>101 Dothideomycetes genomes: a test case for predicting lifestyles and emergence of pathogens.</title>
        <authorList>
            <person name="Haridas S."/>
            <person name="Albert R."/>
            <person name="Binder M."/>
            <person name="Bloem J."/>
            <person name="Labutti K."/>
            <person name="Salamov A."/>
            <person name="Andreopoulos B."/>
            <person name="Baker S."/>
            <person name="Barry K."/>
            <person name="Bills G."/>
            <person name="Bluhm B."/>
            <person name="Cannon C."/>
            <person name="Castanera R."/>
            <person name="Culley D."/>
            <person name="Daum C."/>
            <person name="Ezra D."/>
            <person name="Gonzalez J."/>
            <person name="Henrissat B."/>
            <person name="Kuo A."/>
            <person name="Liang C."/>
            <person name="Lipzen A."/>
            <person name="Lutzoni F."/>
            <person name="Magnuson J."/>
            <person name="Mondo S."/>
            <person name="Nolan M."/>
            <person name="Ohm R."/>
            <person name="Pangilinan J."/>
            <person name="Park H.-J."/>
            <person name="Ramirez L."/>
            <person name="Alfaro M."/>
            <person name="Sun H."/>
            <person name="Tritt A."/>
            <person name="Yoshinaga Y."/>
            <person name="Zwiers L.-H."/>
            <person name="Turgeon B."/>
            <person name="Goodwin S."/>
            <person name="Spatafora J."/>
            <person name="Crous P."/>
            <person name="Grigoriev I."/>
        </authorList>
    </citation>
    <scope>NUCLEOTIDE SEQUENCE</scope>
    <source>
        <strain evidence="12">CBS 125425</strain>
    </source>
</reference>